<feature type="binding site" evidence="7">
    <location>
        <position position="15"/>
    </location>
    <ligand>
        <name>Mg(2+)</name>
        <dbReference type="ChEBI" id="CHEBI:18420"/>
    </ligand>
</feature>
<dbReference type="PANTHER" id="PTHR21485:SF3">
    <property type="entry name" value="N-ACYLNEURAMINATE CYTIDYLYLTRANSFERASE"/>
    <property type="match status" value="1"/>
</dbReference>
<organism evidence="8 9">
    <name type="scientific">Hufsiella ginkgonis</name>
    <dbReference type="NCBI Taxonomy" id="2695274"/>
    <lineage>
        <taxon>Bacteria</taxon>
        <taxon>Pseudomonadati</taxon>
        <taxon>Bacteroidota</taxon>
        <taxon>Sphingobacteriia</taxon>
        <taxon>Sphingobacteriales</taxon>
        <taxon>Sphingobacteriaceae</taxon>
        <taxon>Hufsiella</taxon>
    </lineage>
</organism>
<evidence type="ECO:0000313" key="8">
    <source>
        <dbReference type="EMBL" id="MXV15591.1"/>
    </source>
</evidence>
<dbReference type="GO" id="GO:0008781">
    <property type="term" value="F:N-acylneuraminate cytidylyltransferase activity"/>
    <property type="evidence" value="ECO:0007669"/>
    <property type="project" value="TreeGrafter"/>
</dbReference>
<dbReference type="GO" id="GO:0016788">
    <property type="term" value="F:hydrolase activity, acting on ester bonds"/>
    <property type="evidence" value="ECO:0007669"/>
    <property type="project" value="InterPro"/>
</dbReference>
<dbReference type="AlphaFoldDB" id="A0A7K1XX66"/>
<evidence type="ECO:0000256" key="7">
    <source>
        <dbReference type="PIRSR" id="PIRSR006118-2"/>
    </source>
</evidence>
<gene>
    <name evidence="8" type="ORF">GS398_09765</name>
</gene>
<dbReference type="CDD" id="cd01630">
    <property type="entry name" value="HAD_KDO-like"/>
    <property type="match status" value="1"/>
</dbReference>
<protein>
    <submittedName>
        <fullName evidence="8">HAD hydrolase family protein</fullName>
    </submittedName>
</protein>
<dbReference type="SFLD" id="SFLDG01138">
    <property type="entry name" value="C1.6.2:_Deoxy-d-mannose-octulo"/>
    <property type="match status" value="1"/>
</dbReference>
<keyword evidence="6 7" id="KW-0460">Magnesium</keyword>
<dbReference type="Proteomes" id="UP000451233">
    <property type="component" value="Unassembled WGS sequence"/>
</dbReference>
<dbReference type="GO" id="GO:0046872">
    <property type="term" value="F:metal ion binding"/>
    <property type="evidence" value="ECO:0007669"/>
    <property type="project" value="UniProtKB-KW"/>
</dbReference>
<sequence length="177" mass="19327">MILSKLLVIKSFILDVDGVLTDATVLVTESGEQLRRFNVRDGYAIKLAIRKGFKICAISGGYSETIAMRLRTLGITEIYLGAEQKLQTYKDFMASHALAGAEVLYIGDDIPDLPVMKLAGVAACPADAVEEVKAISAYISPKKGGEGCVREIIEKVLKLQDKWYSEEHAADEQITST</sequence>
<evidence type="ECO:0000256" key="6">
    <source>
        <dbReference type="ARBA" id="ARBA00022842"/>
    </source>
</evidence>
<dbReference type="Gene3D" id="3.40.50.1000">
    <property type="entry name" value="HAD superfamily/HAD-like"/>
    <property type="match status" value="1"/>
</dbReference>
<dbReference type="SUPFAM" id="SSF56784">
    <property type="entry name" value="HAD-like"/>
    <property type="match status" value="1"/>
</dbReference>
<dbReference type="PANTHER" id="PTHR21485">
    <property type="entry name" value="HAD SUPERFAMILY MEMBERS CMAS AND KDSC"/>
    <property type="match status" value="1"/>
</dbReference>
<evidence type="ECO:0000256" key="2">
    <source>
        <dbReference type="ARBA" id="ARBA00005893"/>
    </source>
</evidence>
<dbReference type="NCBIfam" id="TIGR01670">
    <property type="entry name" value="KdsC-phosphatas"/>
    <property type="match status" value="1"/>
</dbReference>
<evidence type="ECO:0000256" key="4">
    <source>
        <dbReference type="ARBA" id="ARBA00022723"/>
    </source>
</evidence>
<comment type="similarity">
    <text evidence="2">Belongs to the KdsC family.</text>
</comment>
<proteinExistence type="inferred from homology"/>
<feature type="binding site" evidence="7">
    <location>
        <position position="108"/>
    </location>
    <ligand>
        <name>Mg(2+)</name>
        <dbReference type="ChEBI" id="CHEBI:18420"/>
    </ligand>
</feature>
<keyword evidence="4 7" id="KW-0479">Metal-binding</keyword>
<accession>A0A7K1XX66</accession>
<dbReference type="FunFam" id="3.40.50.1000:FF:000029">
    <property type="entry name" value="3-deoxy-D-manno-octulosonate 8-phosphate phosphatase KdsC"/>
    <property type="match status" value="1"/>
</dbReference>
<evidence type="ECO:0000313" key="9">
    <source>
        <dbReference type="Proteomes" id="UP000451233"/>
    </source>
</evidence>
<dbReference type="InterPro" id="IPR036412">
    <property type="entry name" value="HAD-like_sf"/>
</dbReference>
<dbReference type="PIRSF" id="PIRSF006118">
    <property type="entry name" value="KDO8-P_Ptase"/>
    <property type="match status" value="1"/>
</dbReference>
<dbReference type="Pfam" id="PF08282">
    <property type="entry name" value="Hydrolase_3"/>
    <property type="match status" value="1"/>
</dbReference>
<dbReference type="InterPro" id="IPR050793">
    <property type="entry name" value="CMP-NeuNAc_synthase"/>
</dbReference>
<dbReference type="RefSeq" id="WP_160906575.1">
    <property type="nucleotide sequence ID" value="NZ_WVHS01000002.1"/>
</dbReference>
<dbReference type="InterPro" id="IPR010023">
    <property type="entry name" value="KdsC_fam"/>
</dbReference>
<keyword evidence="5 8" id="KW-0378">Hydrolase</keyword>
<evidence type="ECO:0000256" key="1">
    <source>
        <dbReference type="ARBA" id="ARBA00001946"/>
    </source>
</evidence>
<comment type="subunit">
    <text evidence="3">Homotetramer.</text>
</comment>
<keyword evidence="9" id="KW-1185">Reference proteome</keyword>
<dbReference type="SFLD" id="SFLDS00003">
    <property type="entry name" value="Haloacid_Dehalogenase"/>
    <property type="match status" value="1"/>
</dbReference>
<evidence type="ECO:0000256" key="5">
    <source>
        <dbReference type="ARBA" id="ARBA00022801"/>
    </source>
</evidence>
<dbReference type="EMBL" id="WVHS01000002">
    <property type="protein sequence ID" value="MXV15591.1"/>
    <property type="molecule type" value="Genomic_DNA"/>
</dbReference>
<comment type="caution">
    <text evidence="8">The sequence shown here is derived from an EMBL/GenBank/DDBJ whole genome shotgun (WGS) entry which is preliminary data.</text>
</comment>
<reference evidence="8 9" key="1">
    <citation type="submission" date="2019-11" db="EMBL/GenBank/DDBJ databases">
        <title>Pedobacter sp. HMF7056 Genome sequencing and assembly.</title>
        <authorList>
            <person name="Kang H."/>
            <person name="Kim H."/>
            <person name="Joh K."/>
        </authorList>
    </citation>
    <scope>NUCLEOTIDE SEQUENCE [LARGE SCALE GENOMIC DNA]</scope>
    <source>
        <strain evidence="8 9">HMF7056</strain>
    </source>
</reference>
<feature type="binding site" evidence="7">
    <location>
        <position position="17"/>
    </location>
    <ligand>
        <name>substrate</name>
    </ligand>
</feature>
<evidence type="ECO:0000256" key="3">
    <source>
        <dbReference type="ARBA" id="ARBA00011881"/>
    </source>
</evidence>
<dbReference type="InterPro" id="IPR023214">
    <property type="entry name" value="HAD_sf"/>
</dbReference>
<dbReference type="SFLD" id="SFLDG01136">
    <property type="entry name" value="C1.6:_Phosphoserine_Phosphatas"/>
    <property type="match status" value="1"/>
</dbReference>
<name>A0A7K1XX66_9SPHI</name>
<comment type="cofactor">
    <cofactor evidence="1 7">
        <name>Mg(2+)</name>
        <dbReference type="ChEBI" id="CHEBI:18420"/>
    </cofactor>
</comment>